<dbReference type="InterPro" id="IPR051320">
    <property type="entry name" value="Viral_Replic_Matur_Polypro"/>
</dbReference>
<dbReference type="GO" id="GO:0015074">
    <property type="term" value="P:DNA integration"/>
    <property type="evidence" value="ECO:0007669"/>
    <property type="project" value="InterPro"/>
</dbReference>
<dbReference type="InterPro" id="IPR012337">
    <property type="entry name" value="RNaseH-like_sf"/>
</dbReference>
<dbReference type="SUPFAM" id="SSF56672">
    <property type="entry name" value="DNA/RNA polymerases"/>
    <property type="match status" value="1"/>
</dbReference>
<dbReference type="InterPro" id="IPR043502">
    <property type="entry name" value="DNA/RNA_pol_sf"/>
</dbReference>
<accession>A0AAN7NHX2</accession>
<reference evidence="5 6" key="1">
    <citation type="journal article" date="2023" name="J. Hered.">
        <title>Chromosome-level genome of the wood stork (Mycteria americana) provides insight into avian chromosome evolution.</title>
        <authorList>
            <person name="Flamio R. Jr."/>
            <person name="Ramstad K.M."/>
        </authorList>
    </citation>
    <scope>NUCLEOTIDE SEQUENCE [LARGE SCALE GENOMIC DNA]</scope>
    <source>
        <strain evidence="5">JAX WOST 10</strain>
    </source>
</reference>
<dbReference type="EC" id="3.1.26.4" evidence="2"/>
<name>A0AAN7NHX2_MYCAM</name>
<dbReference type="InterPro" id="IPR001584">
    <property type="entry name" value="Integrase_cat-core"/>
</dbReference>
<gene>
    <name evidence="5" type="ORF">QYF61_019764</name>
</gene>
<dbReference type="Pfam" id="PF00078">
    <property type="entry name" value="RVT_1"/>
    <property type="match status" value="2"/>
</dbReference>
<dbReference type="PANTHER" id="PTHR33064:SF36">
    <property type="entry name" value="CCHC-TYPE DOMAIN-CONTAINING PROTEIN"/>
    <property type="match status" value="1"/>
</dbReference>
<comment type="similarity">
    <text evidence="1">Belongs to the beta type-B retroviral polymerase family. HERV class-II K(HML-2) pol subfamily.</text>
</comment>
<dbReference type="GO" id="GO:0003676">
    <property type="term" value="F:nucleic acid binding"/>
    <property type="evidence" value="ECO:0007669"/>
    <property type="project" value="InterPro"/>
</dbReference>
<evidence type="ECO:0000256" key="1">
    <source>
        <dbReference type="ARBA" id="ARBA00010879"/>
    </source>
</evidence>
<dbReference type="InterPro" id="IPR000477">
    <property type="entry name" value="RT_dom"/>
</dbReference>
<dbReference type="Pfam" id="PF00665">
    <property type="entry name" value="rve"/>
    <property type="match status" value="1"/>
</dbReference>
<dbReference type="PROSITE" id="PS50994">
    <property type="entry name" value="INTEGRASE"/>
    <property type="match status" value="1"/>
</dbReference>
<dbReference type="Gene3D" id="3.30.420.10">
    <property type="entry name" value="Ribonuclease H-like superfamily/Ribonuclease H"/>
    <property type="match status" value="1"/>
</dbReference>
<comment type="caution">
    <text evidence="5">The sequence shown here is derived from an EMBL/GenBank/DDBJ whole genome shotgun (WGS) entry which is preliminary data.</text>
</comment>
<dbReference type="SUPFAM" id="SSF53098">
    <property type="entry name" value="Ribonuclease H-like"/>
    <property type="match status" value="1"/>
</dbReference>
<dbReference type="InterPro" id="IPR036397">
    <property type="entry name" value="RNaseH_sf"/>
</dbReference>
<dbReference type="PROSITE" id="PS50878">
    <property type="entry name" value="RT_POL"/>
    <property type="match status" value="1"/>
</dbReference>
<dbReference type="InterPro" id="IPR043128">
    <property type="entry name" value="Rev_trsase/Diguanyl_cyclase"/>
</dbReference>
<evidence type="ECO:0000259" key="4">
    <source>
        <dbReference type="PROSITE" id="PS50994"/>
    </source>
</evidence>
<feature type="domain" description="Integrase catalytic" evidence="4">
    <location>
        <begin position="364"/>
        <end position="502"/>
    </location>
</feature>
<dbReference type="Gene3D" id="3.10.10.10">
    <property type="entry name" value="HIV Type 1 Reverse Transcriptase, subunit A, domain 1"/>
    <property type="match status" value="1"/>
</dbReference>
<feature type="domain" description="Reverse transcriptase" evidence="3">
    <location>
        <begin position="100"/>
        <end position="282"/>
    </location>
</feature>
<dbReference type="Gene3D" id="3.30.70.270">
    <property type="match status" value="2"/>
</dbReference>
<protein>
    <recommendedName>
        <fullName evidence="2">ribonuclease H</fullName>
        <ecNumber evidence="2">3.1.26.4</ecNumber>
    </recommendedName>
</protein>
<dbReference type="EMBL" id="JAUNZN010000018">
    <property type="protein sequence ID" value="KAK4811133.1"/>
    <property type="molecule type" value="Genomic_DNA"/>
</dbReference>
<evidence type="ECO:0000256" key="2">
    <source>
        <dbReference type="ARBA" id="ARBA00012180"/>
    </source>
</evidence>
<evidence type="ECO:0000259" key="3">
    <source>
        <dbReference type="PROSITE" id="PS50878"/>
    </source>
</evidence>
<feature type="non-terminal residue" evidence="5">
    <location>
        <position position="502"/>
    </location>
</feature>
<dbReference type="Proteomes" id="UP001333110">
    <property type="component" value="Unassembled WGS sequence"/>
</dbReference>
<evidence type="ECO:0000313" key="6">
    <source>
        <dbReference type="Proteomes" id="UP001333110"/>
    </source>
</evidence>
<proteinExistence type="inferred from homology"/>
<evidence type="ECO:0000313" key="5">
    <source>
        <dbReference type="EMBL" id="KAK4811133.1"/>
    </source>
</evidence>
<sequence>MHKIIFLKNGETQLLIPESKAVEARIFMLQKTPRPKEEIPAEVEDAVTPLVWASGIPGRSKLAEPVKVVLKSGTKPVRQKQYPIKWEARKGLEELITKFLNYGLLIECESEYNTPILPVKKQNSKEYRLVQDLRAVNQIVQDIDPVVANPYTLLTSLKEKHKWFTVLDLKDAFFCIPLDKDSQAYLPLNGKAPPLDARHNSPGRCYLKGSKLTKELEAWKKENSEGIILQYVDDILIAAETREDCLQVTISLLNFLGQAGYQVSKSKAQIGKETVIYLGFEILQGQRRLGAGRKEAICQVPEPRTIGELRTFLGMARWCRLWILNYAALKGSQENHLLWTPECRTAFKNLKKALMSAPALGLPDLAKPFECLYMSDNILLWKSGGKQYVLVRVEVVSGLTQTEAIAQATRDNTVKGLKLWFSYLPKPQSIQSDNGIHFTTGVVQEWAKGEGIQWVFHTPYYPQANGIVERTNGLLKIALKPHNSGWPARLSDAVTKVNGHWG</sequence>
<organism evidence="5 6">
    <name type="scientific">Mycteria americana</name>
    <name type="common">Wood stork</name>
    <dbReference type="NCBI Taxonomy" id="33587"/>
    <lineage>
        <taxon>Eukaryota</taxon>
        <taxon>Metazoa</taxon>
        <taxon>Chordata</taxon>
        <taxon>Craniata</taxon>
        <taxon>Vertebrata</taxon>
        <taxon>Euteleostomi</taxon>
        <taxon>Archelosauria</taxon>
        <taxon>Archosauria</taxon>
        <taxon>Dinosauria</taxon>
        <taxon>Saurischia</taxon>
        <taxon>Theropoda</taxon>
        <taxon>Coelurosauria</taxon>
        <taxon>Aves</taxon>
        <taxon>Neognathae</taxon>
        <taxon>Neoaves</taxon>
        <taxon>Aequornithes</taxon>
        <taxon>Ciconiiformes</taxon>
        <taxon>Ciconiidae</taxon>
        <taxon>Mycteria</taxon>
    </lineage>
</organism>
<keyword evidence="6" id="KW-1185">Reference proteome</keyword>
<dbReference type="PANTHER" id="PTHR33064">
    <property type="entry name" value="POL PROTEIN"/>
    <property type="match status" value="1"/>
</dbReference>
<dbReference type="AlphaFoldDB" id="A0AAN7NHX2"/>
<dbReference type="GO" id="GO:0004523">
    <property type="term" value="F:RNA-DNA hybrid ribonuclease activity"/>
    <property type="evidence" value="ECO:0007669"/>
    <property type="project" value="UniProtKB-EC"/>
</dbReference>